<protein>
    <submittedName>
        <fullName evidence="1">27540_t:CDS:1</fullName>
    </submittedName>
</protein>
<accession>A0ACA9PSR7</accession>
<gene>
    <name evidence="1" type="ORF">RPERSI_LOCUS10910</name>
</gene>
<organism evidence="1 2">
    <name type="scientific">Racocetra persica</name>
    <dbReference type="NCBI Taxonomy" id="160502"/>
    <lineage>
        <taxon>Eukaryota</taxon>
        <taxon>Fungi</taxon>
        <taxon>Fungi incertae sedis</taxon>
        <taxon>Mucoromycota</taxon>
        <taxon>Glomeromycotina</taxon>
        <taxon>Glomeromycetes</taxon>
        <taxon>Diversisporales</taxon>
        <taxon>Gigasporaceae</taxon>
        <taxon>Racocetra</taxon>
    </lineage>
</organism>
<evidence type="ECO:0000313" key="2">
    <source>
        <dbReference type="Proteomes" id="UP000789920"/>
    </source>
</evidence>
<feature type="non-terminal residue" evidence="1">
    <location>
        <position position="87"/>
    </location>
</feature>
<dbReference type="EMBL" id="CAJVQC010022042">
    <property type="protein sequence ID" value="CAG8716206.1"/>
    <property type="molecule type" value="Genomic_DNA"/>
</dbReference>
<comment type="caution">
    <text evidence="1">The sequence shown here is derived from an EMBL/GenBank/DDBJ whole genome shotgun (WGS) entry which is preliminary data.</text>
</comment>
<keyword evidence="2" id="KW-1185">Reference proteome</keyword>
<name>A0ACA9PSR7_9GLOM</name>
<proteinExistence type="predicted"/>
<evidence type="ECO:0000313" key="1">
    <source>
        <dbReference type="EMBL" id="CAG8716206.1"/>
    </source>
</evidence>
<reference evidence="1" key="1">
    <citation type="submission" date="2021-06" db="EMBL/GenBank/DDBJ databases">
        <authorList>
            <person name="Kallberg Y."/>
            <person name="Tangrot J."/>
            <person name="Rosling A."/>
        </authorList>
    </citation>
    <scope>NUCLEOTIDE SEQUENCE</scope>
    <source>
        <strain evidence="1">MA461A</strain>
    </source>
</reference>
<sequence>MKNIKELFDKDDRISFPPGILMKGSFKDGKYYIRKPYKRSNCKVYTIECCRQSRKELLEEEGSDLFVFGKYRLLLGSSDEIVDAINN</sequence>
<dbReference type="Proteomes" id="UP000789920">
    <property type="component" value="Unassembled WGS sequence"/>
</dbReference>